<dbReference type="GO" id="GO:0043565">
    <property type="term" value="F:sequence-specific DNA binding"/>
    <property type="evidence" value="ECO:0007669"/>
    <property type="project" value="TreeGrafter"/>
</dbReference>
<accession>A0A8B8ETK1</accession>
<dbReference type="AlphaFoldDB" id="A0A8B8ETK1"/>
<dbReference type="SUPFAM" id="SSF50723">
    <property type="entry name" value="Core binding factor beta, CBF"/>
    <property type="match status" value="1"/>
</dbReference>
<name>A0A8B8ETK1_CRAVI</name>
<feature type="region of interest" description="Disordered" evidence="4">
    <location>
        <begin position="189"/>
        <end position="223"/>
    </location>
</feature>
<evidence type="ECO:0000256" key="4">
    <source>
        <dbReference type="SAM" id="MobiDB-lite"/>
    </source>
</evidence>
<dbReference type="InterPro" id="IPR036552">
    <property type="entry name" value="CBF_bsu_sf"/>
</dbReference>
<dbReference type="GO" id="GO:0016513">
    <property type="term" value="C:core-binding factor complex"/>
    <property type="evidence" value="ECO:0007669"/>
    <property type="project" value="TreeGrafter"/>
</dbReference>
<dbReference type="Proteomes" id="UP000694844">
    <property type="component" value="Chromosome 5"/>
</dbReference>
<proteinExistence type="inferred from homology"/>
<keyword evidence="5" id="KW-1185">Reference proteome</keyword>
<dbReference type="KEGG" id="cvn:111136602"/>
<sequence length="256" mass="30390">MFSMNEVDSESMLSVLTNTLSCEVGIITHRKMPRVVPDQRSTFDNDELFRRLSRECEVKYTGFRDRPLEERQLRFQTECREGHADIAFVATGTNLQLNFESNAWSDKDEDRIPTREYVDFEREPGKVHLKSQFIMNGVCVIWRGWIDLHRLDGIGCIEFDSERAEVEDQLYRQQIEQYNQRLREFEERQRQYREQQDRRSHDEQEVSSSLQTRGMKPVPELTAKPGGRVLVPVPLRPVAVNDRRSLLPWRHRMYIL</sequence>
<gene>
    <name evidence="6" type="primary">LOC111136602</name>
</gene>
<evidence type="ECO:0000256" key="3">
    <source>
        <dbReference type="ARBA" id="ARBA00025734"/>
    </source>
</evidence>
<dbReference type="FunFam" id="2.40.250.10:FF:000001">
    <property type="entry name" value="Core-binding factor subunit beta"/>
    <property type="match status" value="1"/>
</dbReference>
<comment type="similarity">
    <text evidence="3">Belongs to the CBF-beta family.</text>
</comment>
<evidence type="ECO:0000256" key="2">
    <source>
        <dbReference type="ARBA" id="ARBA00023242"/>
    </source>
</evidence>
<protein>
    <submittedName>
        <fullName evidence="6">Core-binding factor subunit beta-like isoform X1</fullName>
    </submittedName>
</protein>
<evidence type="ECO:0000313" key="6">
    <source>
        <dbReference type="RefSeq" id="XP_022343279.1"/>
    </source>
</evidence>
<dbReference type="Pfam" id="PF02312">
    <property type="entry name" value="CBF_beta"/>
    <property type="match status" value="1"/>
</dbReference>
<comment type="subcellular location">
    <subcellularLocation>
        <location evidence="1">Nucleus</location>
    </subcellularLocation>
</comment>
<dbReference type="GeneID" id="111136602"/>
<dbReference type="GO" id="GO:0006357">
    <property type="term" value="P:regulation of transcription by RNA polymerase II"/>
    <property type="evidence" value="ECO:0007669"/>
    <property type="project" value="TreeGrafter"/>
</dbReference>
<reference evidence="6" key="1">
    <citation type="submission" date="2025-08" db="UniProtKB">
        <authorList>
            <consortium name="RefSeq"/>
        </authorList>
    </citation>
    <scope>IDENTIFICATION</scope>
    <source>
        <tissue evidence="6">Whole sample</tissue>
    </source>
</reference>
<dbReference type="RefSeq" id="XP_022343279.1">
    <property type="nucleotide sequence ID" value="XM_022487571.1"/>
</dbReference>
<keyword evidence="2" id="KW-0539">Nucleus</keyword>
<dbReference type="InterPro" id="IPR003417">
    <property type="entry name" value="CBF_beta"/>
</dbReference>
<evidence type="ECO:0000313" key="5">
    <source>
        <dbReference type="Proteomes" id="UP000694844"/>
    </source>
</evidence>
<dbReference type="GO" id="GO:0003713">
    <property type="term" value="F:transcription coactivator activity"/>
    <property type="evidence" value="ECO:0007669"/>
    <property type="project" value="InterPro"/>
</dbReference>
<dbReference type="PANTHER" id="PTHR10276">
    <property type="entry name" value="CORE-BINDING FACTOR, BETA SUBUNIT"/>
    <property type="match status" value="1"/>
</dbReference>
<dbReference type="PANTHER" id="PTHR10276:SF3">
    <property type="entry name" value="CORE-BINDING FACTOR SUBUNIT BETA"/>
    <property type="match status" value="1"/>
</dbReference>
<dbReference type="OrthoDB" id="10026505at2759"/>
<feature type="compositionally biased region" description="Basic and acidic residues" evidence="4">
    <location>
        <begin position="189"/>
        <end position="204"/>
    </location>
</feature>
<evidence type="ECO:0000256" key="1">
    <source>
        <dbReference type="ARBA" id="ARBA00004123"/>
    </source>
</evidence>
<dbReference type="Gene3D" id="2.40.250.10">
    <property type="entry name" value="Core binding factor, beta subunit"/>
    <property type="match status" value="1"/>
</dbReference>
<organism evidence="5 6">
    <name type="scientific">Crassostrea virginica</name>
    <name type="common">Eastern oyster</name>
    <dbReference type="NCBI Taxonomy" id="6565"/>
    <lineage>
        <taxon>Eukaryota</taxon>
        <taxon>Metazoa</taxon>
        <taxon>Spiralia</taxon>
        <taxon>Lophotrochozoa</taxon>
        <taxon>Mollusca</taxon>
        <taxon>Bivalvia</taxon>
        <taxon>Autobranchia</taxon>
        <taxon>Pteriomorphia</taxon>
        <taxon>Ostreida</taxon>
        <taxon>Ostreoidea</taxon>
        <taxon>Ostreidae</taxon>
        <taxon>Crassostrea</taxon>
    </lineage>
</organism>